<keyword evidence="4 7" id="KW-0518">Myosin</keyword>
<evidence type="ECO:0000256" key="8">
    <source>
        <dbReference type="SAM" id="MobiDB-lite"/>
    </source>
</evidence>
<evidence type="ECO:0000256" key="4">
    <source>
        <dbReference type="ARBA" id="ARBA00023123"/>
    </source>
</evidence>
<dbReference type="InterPro" id="IPR027417">
    <property type="entry name" value="P-loop_NTPase"/>
</dbReference>
<dbReference type="SUPFAM" id="SSF52540">
    <property type="entry name" value="P-loop containing nucleoside triphosphate hydrolases"/>
    <property type="match status" value="1"/>
</dbReference>
<dbReference type="InterPro" id="IPR001609">
    <property type="entry name" value="Myosin_head_motor_dom-like"/>
</dbReference>
<dbReference type="InterPro" id="IPR036961">
    <property type="entry name" value="Kinesin_motor_dom_sf"/>
</dbReference>
<dbReference type="CDD" id="cd01380">
    <property type="entry name" value="MYSc_Myo5"/>
    <property type="match status" value="1"/>
</dbReference>
<reference evidence="12" key="1">
    <citation type="submission" date="2025-08" db="UniProtKB">
        <authorList>
            <consortium name="RefSeq"/>
        </authorList>
    </citation>
    <scope>IDENTIFICATION</scope>
    <source>
        <tissue evidence="12">Testes</tissue>
    </source>
</reference>
<keyword evidence="6 7" id="KW-0009">Actin-binding</keyword>
<feature type="domain" description="Myosin N-terminal SH3-like" evidence="10">
    <location>
        <begin position="1"/>
        <end position="54"/>
    </location>
</feature>
<feature type="region of interest" description="Disordered" evidence="8">
    <location>
        <begin position="590"/>
        <end position="628"/>
    </location>
</feature>
<dbReference type="Gene3D" id="1.20.120.720">
    <property type="entry name" value="Myosin VI head, motor domain, U50 subdomain"/>
    <property type="match status" value="1"/>
</dbReference>
<dbReference type="SMART" id="SM00242">
    <property type="entry name" value="MYSc"/>
    <property type="match status" value="1"/>
</dbReference>
<protein>
    <submittedName>
        <fullName evidence="12">Unconventional myosin-Vb-like</fullName>
    </submittedName>
</protein>
<evidence type="ECO:0000313" key="11">
    <source>
        <dbReference type="Proteomes" id="UP000694865"/>
    </source>
</evidence>
<dbReference type="PANTHER" id="PTHR13140:SF706">
    <property type="entry name" value="DILUTE CLASS UNCONVENTIONAL MYOSIN, ISOFORM C"/>
    <property type="match status" value="1"/>
</dbReference>
<dbReference type="RefSeq" id="XP_006812831.1">
    <property type="nucleotide sequence ID" value="XM_006812768.1"/>
</dbReference>
<feature type="non-terminal residue" evidence="12">
    <location>
        <position position="731"/>
    </location>
</feature>
<evidence type="ECO:0000256" key="7">
    <source>
        <dbReference type="PROSITE-ProRule" id="PRU00782"/>
    </source>
</evidence>
<dbReference type="SUPFAM" id="SSF50084">
    <property type="entry name" value="Myosin S1 fragment, N-terminal domain"/>
    <property type="match status" value="1"/>
</dbReference>
<gene>
    <name evidence="12" type="primary">LOC102806841</name>
</gene>
<evidence type="ECO:0000313" key="12">
    <source>
        <dbReference type="RefSeq" id="XP_006812831.1"/>
    </source>
</evidence>
<dbReference type="PANTHER" id="PTHR13140">
    <property type="entry name" value="MYOSIN"/>
    <property type="match status" value="1"/>
</dbReference>
<evidence type="ECO:0000259" key="9">
    <source>
        <dbReference type="PROSITE" id="PS51456"/>
    </source>
</evidence>
<evidence type="ECO:0000256" key="2">
    <source>
        <dbReference type="ARBA" id="ARBA00022741"/>
    </source>
</evidence>
<dbReference type="Pfam" id="PF00063">
    <property type="entry name" value="Myosin_head"/>
    <property type="match status" value="1"/>
</dbReference>
<keyword evidence="2 7" id="KW-0547">Nucleotide-binding</keyword>
<feature type="domain" description="Myosin motor" evidence="9">
    <location>
        <begin position="60"/>
        <end position="731"/>
    </location>
</feature>
<dbReference type="InterPro" id="IPR004009">
    <property type="entry name" value="SH3_Myosin"/>
</dbReference>
<dbReference type="Proteomes" id="UP000694865">
    <property type="component" value="Unplaced"/>
</dbReference>
<sequence>MAGARVWVRDSEEVWVGAEVVQDYKGNEVKVLLEGDRGEKTIVVKSDTELPPLRNPDILVGRDDLTSLSNLHEPAVLYNLKYRFLQEGNIYTYCGIVLVAINPYKELDIYGNEFIQFYSGCNRNRIDPHVYAIAEEAYSSMCKFEHNQSIIVTGESGAGKTVSAKYAMRYFATVGAGPGESDTQMEKKVLASNPIMEAIGNAKTIRNDNSSRFGKYIEIGFSKKNLIIGANMRTYLLEKSRVVFQAAQERNYHIFYQLCAAASEYKEFMLSNPDDFYYTSQGESPFVGGVDDADEFDETRKALQLIGVTESQQLMVFRILAAILHFGNVDFLEADNQESCKVSPDDISLSVVASLLGIDGEQMQRWLCNRKIVTVNETMIKPLTESQSIQARDALAKHIYAQTFDWIVGKINVALHTEATPHNFIGVLDIYGFEMFETNSFEQFCINYANEKLQQQFTQHVFKLEQDQYVEEGIVWSFIDFYDNQPCIALIEEKLGILDLLDEECKMPNGNDANWCQKLYAKHLEKSKHFAKPRMSRSAFVIHHFADDVQYETGGFLEKNRDMVIEDHLNILRASQFEFVAALFREDETPARTGKQSKNYNKPRTGRGSVRSMTGPPLQGAKKQHTQTVGSQFRSSLTRLMQTLNATIPHYIRCIKPNDEKAPFVFEPKRAVEQLRACGVLETIRISSAGYPSRWSYPEFFVRYRALLKPADIDKKNIRCSCENVLQNYIS</sequence>
<dbReference type="PROSITE" id="PS51844">
    <property type="entry name" value="SH3_LIKE"/>
    <property type="match status" value="1"/>
</dbReference>
<evidence type="ECO:0000256" key="1">
    <source>
        <dbReference type="ARBA" id="ARBA00008314"/>
    </source>
</evidence>
<dbReference type="Gene3D" id="6.20.240.20">
    <property type="match status" value="1"/>
</dbReference>
<feature type="binding site" evidence="7">
    <location>
        <begin position="154"/>
        <end position="161"/>
    </location>
    <ligand>
        <name>ATP</name>
        <dbReference type="ChEBI" id="CHEBI:30616"/>
    </ligand>
</feature>
<dbReference type="PROSITE" id="PS51456">
    <property type="entry name" value="MYOSIN_MOTOR"/>
    <property type="match status" value="1"/>
</dbReference>
<evidence type="ECO:0000259" key="10">
    <source>
        <dbReference type="PROSITE" id="PS51844"/>
    </source>
</evidence>
<evidence type="ECO:0000256" key="5">
    <source>
        <dbReference type="ARBA" id="ARBA00023175"/>
    </source>
</evidence>
<evidence type="ECO:0000256" key="3">
    <source>
        <dbReference type="ARBA" id="ARBA00022840"/>
    </source>
</evidence>
<proteinExistence type="inferred from homology"/>
<dbReference type="InterPro" id="IPR036103">
    <property type="entry name" value="MYSc_Myo5"/>
</dbReference>
<keyword evidence="5 7" id="KW-0505">Motor protein</keyword>
<feature type="region of interest" description="Actin-binding" evidence="7">
    <location>
        <begin position="637"/>
        <end position="659"/>
    </location>
</feature>
<dbReference type="Gene3D" id="1.10.10.820">
    <property type="match status" value="1"/>
</dbReference>
<evidence type="ECO:0000256" key="6">
    <source>
        <dbReference type="ARBA" id="ARBA00023203"/>
    </source>
</evidence>
<accession>A0ABM0LYJ0</accession>
<organism evidence="11 12">
    <name type="scientific">Saccoglossus kowalevskii</name>
    <name type="common">Acorn worm</name>
    <dbReference type="NCBI Taxonomy" id="10224"/>
    <lineage>
        <taxon>Eukaryota</taxon>
        <taxon>Metazoa</taxon>
        <taxon>Hemichordata</taxon>
        <taxon>Enteropneusta</taxon>
        <taxon>Harrimaniidae</taxon>
        <taxon>Saccoglossus</taxon>
    </lineage>
</organism>
<comment type="similarity">
    <text evidence="1 7">Belongs to the TRAFAC class myosin-kinesin ATPase superfamily. Myosin family.</text>
</comment>
<keyword evidence="11" id="KW-1185">Reference proteome</keyword>
<dbReference type="Gene3D" id="3.40.850.10">
    <property type="entry name" value="Kinesin motor domain"/>
    <property type="match status" value="1"/>
</dbReference>
<name>A0ABM0LYJ0_SACKO</name>
<keyword evidence="3 7" id="KW-0067">ATP-binding</keyword>
<dbReference type="Gene3D" id="1.20.58.530">
    <property type="match status" value="1"/>
</dbReference>
<dbReference type="PRINTS" id="PR00193">
    <property type="entry name" value="MYOSINHEAVY"/>
</dbReference>
<dbReference type="GeneID" id="102806841"/>